<feature type="binding site" evidence="14">
    <location>
        <position position="166"/>
    </location>
    <ligand>
        <name>molybdate</name>
        <dbReference type="ChEBI" id="CHEBI:36264"/>
    </ligand>
</feature>
<dbReference type="GO" id="GO:0030973">
    <property type="term" value="F:molybdate ion binding"/>
    <property type="evidence" value="ECO:0007669"/>
    <property type="project" value="TreeGrafter"/>
</dbReference>
<evidence type="ECO:0000256" key="13">
    <source>
        <dbReference type="ARBA" id="ARBA00078141"/>
    </source>
</evidence>
<gene>
    <name evidence="16" type="ORF">BCL67_10619</name>
</gene>
<comment type="subcellular location">
    <subcellularLocation>
        <location evidence="1">Cell membrane</location>
        <topology evidence="1">Lipid-anchor</topology>
    </subcellularLocation>
</comment>
<evidence type="ECO:0000256" key="10">
    <source>
        <dbReference type="ARBA" id="ARBA00056002"/>
    </source>
</evidence>
<feature type="binding site" evidence="14">
    <location>
        <position position="36"/>
    </location>
    <ligand>
        <name>molybdate</name>
        <dbReference type="ChEBI" id="CHEBI:36264"/>
    </ligand>
</feature>
<evidence type="ECO:0000313" key="17">
    <source>
        <dbReference type="Proteomes" id="UP000238217"/>
    </source>
</evidence>
<comment type="function">
    <text evidence="10">Involved in the transport of molybdenum into the cell. Part of the binding-protein-dependent transport system ModABCD.</text>
</comment>
<keyword evidence="3" id="KW-0813">Transport</keyword>
<dbReference type="InterPro" id="IPR005950">
    <property type="entry name" value="ModA"/>
</dbReference>
<feature type="chain" id="PRO_5015733969" description="Molybdate-binding protein ModA" evidence="15">
    <location>
        <begin position="21"/>
        <end position="248"/>
    </location>
</feature>
<evidence type="ECO:0000256" key="12">
    <source>
        <dbReference type="ARBA" id="ARBA00073171"/>
    </source>
</evidence>
<dbReference type="InterPro" id="IPR050682">
    <property type="entry name" value="ModA/WtpA"/>
</dbReference>
<dbReference type="PROSITE" id="PS51257">
    <property type="entry name" value="PROKAR_LIPOPROTEIN"/>
    <property type="match status" value="1"/>
</dbReference>
<comment type="caution">
    <text evidence="16">The sequence shown here is derived from an EMBL/GenBank/DDBJ whole genome shotgun (WGS) entry which is preliminary data.</text>
</comment>
<evidence type="ECO:0000256" key="2">
    <source>
        <dbReference type="ARBA" id="ARBA00009175"/>
    </source>
</evidence>
<dbReference type="Pfam" id="PF13531">
    <property type="entry name" value="SBP_bac_11"/>
    <property type="match status" value="1"/>
</dbReference>
<evidence type="ECO:0000256" key="7">
    <source>
        <dbReference type="ARBA" id="ARBA00022729"/>
    </source>
</evidence>
<dbReference type="NCBIfam" id="TIGR01256">
    <property type="entry name" value="modA"/>
    <property type="match status" value="1"/>
</dbReference>
<keyword evidence="17" id="KW-1185">Reference proteome</keyword>
<evidence type="ECO:0000256" key="9">
    <source>
        <dbReference type="ARBA" id="ARBA00023245"/>
    </source>
</evidence>
<dbReference type="OrthoDB" id="9785015at2"/>
<dbReference type="GO" id="GO:0046872">
    <property type="term" value="F:metal ion binding"/>
    <property type="evidence" value="ECO:0007669"/>
    <property type="project" value="UniProtKB-KW"/>
</dbReference>
<dbReference type="FunFam" id="3.40.190.10:FF:000030">
    <property type="entry name" value="Molybdate ABC transporter substrate-binding protein"/>
    <property type="match status" value="1"/>
</dbReference>
<keyword evidence="8" id="KW-0472">Membrane</keyword>
<dbReference type="AlphaFoldDB" id="A0A2T0YNJ6"/>
<evidence type="ECO:0000256" key="1">
    <source>
        <dbReference type="ARBA" id="ARBA00004193"/>
    </source>
</evidence>
<keyword evidence="5 14" id="KW-0500">Molybdenum</keyword>
<dbReference type="SUPFAM" id="SSF53850">
    <property type="entry name" value="Periplasmic binding protein-like II"/>
    <property type="match status" value="1"/>
</dbReference>
<evidence type="ECO:0000256" key="14">
    <source>
        <dbReference type="PIRSR" id="PIRSR004846-1"/>
    </source>
</evidence>
<dbReference type="PIRSF" id="PIRSF004846">
    <property type="entry name" value="ModA"/>
    <property type="match status" value="1"/>
</dbReference>
<evidence type="ECO:0000313" key="16">
    <source>
        <dbReference type="EMBL" id="PRZ16699.1"/>
    </source>
</evidence>
<protein>
    <recommendedName>
        <fullName evidence="12">Molybdate-binding protein ModA</fullName>
    </recommendedName>
    <alternativeName>
        <fullName evidence="13">Molybdate/tungstate-binding protein ModA</fullName>
    </alternativeName>
</protein>
<evidence type="ECO:0000256" key="3">
    <source>
        <dbReference type="ARBA" id="ARBA00022448"/>
    </source>
</evidence>
<dbReference type="Proteomes" id="UP000238217">
    <property type="component" value="Unassembled WGS sequence"/>
</dbReference>
<feature type="binding site" evidence="14">
    <location>
        <position position="63"/>
    </location>
    <ligand>
        <name>molybdate</name>
        <dbReference type="ChEBI" id="CHEBI:36264"/>
    </ligand>
</feature>
<dbReference type="Gene3D" id="3.40.190.10">
    <property type="entry name" value="Periplasmic binding protein-like II"/>
    <property type="match status" value="2"/>
</dbReference>
<evidence type="ECO:0000256" key="4">
    <source>
        <dbReference type="ARBA" id="ARBA00022475"/>
    </source>
</evidence>
<dbReference type="PANTHER" id="PTHR30632">
    <property type="entry name" value="MOLYBDATE-BINDING PERIPLASMIC PROTEIN"/>
    <property type="match status" value="1"/>
</dbReference>
<accession>A0A2T0YNJ6</accession>
<feature type="signal peptide" evidence="15">
    <location>
        <begin position="1"/>
        <end position="20"/>
    </location>
</feature>
<keyword evidence="4" id="KW-1003">Cell membrane</keyword>
<dbReference type="EMBL" id="PVTY01000006">
    <property type="protein sequence ID" value="PRZ16699.1"/>
    <property type="molecule type" value="Genomic_DNA"/>
</dbReference>
<organism evidence="16 17">
    <name type="scientific">Nesterenkonia sandarakina</name>
    <dbReference type="NCBI Taxonomy" id="272918"/>
    <lineage>
        <taxon>Bacteria</taxon>
        <taxon>Bacillati</taxon>
        <taxon>Actinomycetota</taxon>
        <taxon>Actinomycetes</taxon>
        <taxon>Micrococcales</taxon>
        <taxon>Micrococcaceae</taxon>
        <taxon>Nesterenkonia</taxon>
    </lineage>
</organism>
<comment type="subunit">
    <text evidence="11">The complex is composed of two ATP-binding proteins (ModC), two transmembrane proteins (ModB) and a solute-binding protein (ModA).</text>
</comment>
<evidence type="ECO:0000256" key="5">
    <source>
        <dbReference type="ARBA" id="ARBA00022505"/>
    </source>
</evidence>
<evidence type="ECO:0000256" key="8">
    <source>
        <dbReference type="ARBA" id="ARBA00023136"/>
    </source>
</evidence>
<evidence type="ECO:0000256" key="15">
    <source>
        <dbReference type="SAM" id="SignalP"/>
    </source>
</evidence>
<proteinExistence type="inferred from homology"/>
<evidence type="ECO:0000256" key="6">
    <source>
        <dbReference type="ARBA" id="ARBA00022723"/>
    </source>
</evidence>
<reference evidence="16 17" key="1">
    <citation type="submission" date="2018-03" db="EMBL/GenBank/DDBJ databases">
        <title>Comparative analysis of microorganisms from saline springs in Andes Mountain Range, Colombia.</title>
        <authorList>
            <person name="Rubin E."/>
        </authorList>
    </citation>
    <scope>NUCLEOTIDE SEQUENCE [LARGE SCALE GENOMIC DNA]</scope>
    <source>
        <strain evidence="16 17">CG 35</strain>
    </source>
</reference>
<keyword evidence="9" id="KW-0826">Tungsten</keyword>
<comment type="similarity">
    <text evidence="2">Belongs to the bacterial solute-binding protein ModA family.</text>
</comment>
<dbReference type="GO" id="GO:0005886">
    <property type="term" value="C:plasma membrane"/>
    <property type="evidence" value="ECO:0007669"/>
    <property type="project" value="UniProtKB-SubCell"/>
</dbReference>
<sequence length="248" mass="25587">MKRLLAFASALPLMLLSACASPGEPTDAIQVFAAASLTESFTEIGEQFERDTGVEVSFNFAGSADLAAQLDQGAPADVFASADEVTMDRVEAAGLVRTTPAIFASNTLTIVTPDDNPAAVEDLTDLAGDEIITVVCAPQVPCGTATEEVAAAADVELSPASEESAVTDVLGKVRAGEADAGLVFVTDASAAGEDVQRIDFPESEGVVNRYPITTLESSQNPDVAAEFVAFVEGEQGQAILRDAGFGRP</sequence>
<evidence type="ECO:0000256" key="11">
    <source>
        <dbReference type="ARBA" id="ARBA00062515"/>
    </source>
</evidence>
<dbReference type="GO" id="GO:0015689">
    <property type="term" value="P:molybdate ion transport"/>
    <property type="evidence" value="ECO:0007669"/>
    <property type="project" value="InterPro"/>
</dbReference>
<dbReference type="PANTHER" id="PTHR30632:SF0">
    <property type="entry name" value="SULFATE-BINDING PROTEIN"/>
    <property type="match status" value="1"/>
</dbReference>
<name>A0A2T0YNJ6_9MICC</name>
<keyword evidence="7 15" id="KW-0732">Signal</keyword>
<dbReference type="RefSeq" id="WP_106122570.1">
    <property type="nucleotide sequence ID" value="NZ_PVTY01000006.1"/>
</dbReference>
<keyword evidence="6 14" id="KW-0479">Metal-binding</keyword>